<dbReference type="SMART" id="SM00465">
    <property type="entry name" value="GIYc"/>
    <property type="match status" value="1"/>
</dbReference>
<name>A0A1F5EL86_9BACT</name>
<dbReference type="Pfam" id="PF08459">
    <property type="entry name" value="UvrC_RNaseH_dom"/>
    <property type="match status" value="1"/>
</dbReference>
<dbReference type="PANTHER" id="PTHR30562">
    <property type="entry name" value="UVRC/OXIDOREDUCTASE"/>
    <property type="match status" value="1"/>
</dbReference>
<dbReference type="Gene3D" id="3.40.1440.10">
    <property type="entry name" value="GIY-YIG endonuclease"/>
    <property type="match status" value="1"/>
</dbReference>
<dbReference type="EMBL" id="MFAA01000046">
    <property type="protein sequence ID" value="OGD67984.1"/>
    <property type="molecule type" value="Genomic_DNA"/>
</dbReference>
<dbReference type="CDD" id="cd10434">
    <property type="entry name" value="GIY-YIG_UvrC_Cho"/>
    <property type="match status" value="1"/>
</dbReference>
<dbReference type="InterPro" id="IPR001162">
    <property type="entry name" value="UvrC_RNase_H_dom"/>
</dbReference>
<evidence type="ECO:0000259" key="1">
    <source>
        <dbReference type="PROSITE" id="PS50151"/>
    </source>
</evidence>
<dbReference type="Proteomes" id="UP000185891">
    <property type="component" value="Unassembled WGS sequence"/>
</dbReference>
<evidence type="ECO:0000259" key="2">
    <source>
        <dbReference type="PROSITE" id="PS50164"/>
    </source>
</evidence>
<dbReference type="PANTHER" id="PTHR30562:SF1">
    <property type="entry name" value="UVRABC SYSTEM PROTEIN C"/>
    <property type="match status" value="1"/>
</dbReference>
<feature type="domain" description="UVR" evidence="1">
    <location>
        <begin position="212"/>
        <end position="247"/>
    </location>
</feature>
<dbReference type="InterPro" id="IPR035901">
    <property type="entry name" value="GIY-YIG_endonuc_sf"/>
</dbReference>
<dbReference type="AlphaFoldDB" id="A0A1F5EL86"/>
<dbReference type="SUPFAM" id="SSF82771">
    <property type="entry name" value="GIY-YIG endonuclease"/>
    <property type="match status" value="1"/>
</dbReference>
<accession>A0A1F5EL86</accession>
<dbReference type="InterPro" id="IPR050066">
    <property type="entry name" value="UvrABC_protein_C"/>
</dbReference>
<dbReference type="InterPro" id="IPR038476">
    <property type="entry name" value="UvrC_RNase_H_dom_sf"/>
</dbReference>
<evidence type="ECO:0000313" key="4">
    <source>
        <dbReference type="EMBL" id="OGD67984.1"/>
    </source>
</evidence>
<feature type="domain" description="GIY-YIG" evidence="2">
    <location>
        <begin position="13"/>
        <end position="93"/>
    </location>
</feature>
<dbReference type="PROSITE" id="PS50164">
    <property type="entry name" value="GIY_YIG"/>
    <property type="match status" value="1"/>
</dbReference>
<dbReference type="Pfam" id="PF01541">
    <property type="entry name" value="GIY-YIG"/>
    <property type="match status" value="1"/>
</dbReference>
<dbReference type="Gene3D" id="3.30.420.340">
    <property type="entry name" value="UvrC, RNAse H endonuclease domain"/>
    <property type="match status" value="1"/>
</dbReference>
<comment type="caution">
    <text evidence="4">The sequence shown here is derived from an EMBL/GenBank/DDBJ whole genome shotgun (WGS) entry which is preliminary data.</text>
</comment>
<dbReference type="PROSITE" id="PS50151">
    <property type="entry name" value="UVR"/>
    <property type="match status" value="1"/>
</dbReference>
<reference evidence="4 5" key="1">
    <citation type="journal article" date="2016" name="Nat. Commun.">
        <title>Thousands of microbial genomes shed light on interconnected biogeochemical processes in an aquifer system.</title>
        <authorList>
            <person name="Anantharaman K."/>
            <person name="Brown C.T."/>
            <person name="Hug L.A."/>
            <person name="Sharon I."/>
            <person name="Castelle C.J."/>
            <person name="Probst A.J."/>
            <person name="Thomas B.C."/>
            <person name="Singh A."/>
            <person name="Wilkins M.J."/>
            <person name="Karaoz U."/>
            <person name="Brodie E.L."/>
            <person name="Williams K.H."/>
            <person name="Hubbard S.S."/>
            <person name="Banfield J.F."/>
        </authorList>
    </citation>
    <scope>NUCLEOTIDE SEQUENCE [LARGE SCALE GENOMIC DNA]</scope>
</reference>
<dbReference type="InterPro" id="IPR036876">
    <property type="entry name" value="UVR_dom_sf"/>
</dbReference>
<dbReference type="GO" id="GO:0009380">
    <property type="term" value="C:excinuclease repair complex"/>
    <property type="evidence" value="ECO:0007669"/>
    <property type="project" value="TreeGrafter"/>
</dbReference>
<proteinExistence type="predicted"/>
<gene>
    <name evidence="4" type="ORF">A3E89_01060</name>
</gene>
<dbReference type="GO" id="GO:0009381">
    <property type="term" value="F:excinuclease ABC activity"/>
    <property type="evidence" value="ECO:0007669"/>
    <property type="project" value="InterPro"/>
</dbReference>
<sequence>MNHLIEKLNNLPDSPGVYLFKKDKDILYIGKATSLYDRVKSYFTDNLDVRRGLKITKMIQDATDIDWQETDSVLEALILEANLIKKYHPPANTIGKDNKSYNHVIITDEEYPRIILVREHDLKHSENLGFDIKYQFGPFPHALQLKEALKIIRKIFPFRGEKDLEVRPPSGSVKKSRLNVELGLSPDFSVVSKSDYKKTIRNIKMFFEGKKDSLLKKIEKEMWQHIKKQEFEKAEKQKKQIFALSHIQDVALLKEQNISGVGRIEAYDVAHMSETNRVGVMVVIEGGMINKSEYRKFNIKQLGGGDTGALREILERRFEHLEWKLPRIIVVDGGKSQRNTAEKVLNDFGYQIPVIAVTKDEHHRPKGFLGDSQIIIESERDILLANSEAHRFAINFHKQKRNKQF</sequence>
<dbReference type="InterPro" id="IPR001943">
    <property type="entry name" value="UVR_dom"/>
</dbReference>
<feature type="domain" description="UvrC family homology region profile" evidence="3">
    <location>
        <begin position="202"/>
        <end position="345"/>
    </location>
</feature>
<evidence type="ECO:0008006" key="6">
    <source>
        <dbReference type="Google" id="ProtNLM"/>
    </source>
</evidence>
<organism evidence="4 5">
    <name type="scientific">Candidatus Campbellbacteria bacterium RIFCSPHIGHO2_12_FULL_35_10</name>
    <dbReference type="NCBI Taxonomy" id="1797578"/>
    <lineage>
        <taxon>Bacteria</taxon>
        <taxon>Candidatus Campbelliibacteriota</taxon>
    </lineage>
</organism>
<dbReference type="GO" id="GO:0006289">
    <property type="term" value="P:nucleotide-excision repair"/>
    <property type="evidence" value="ECO:0007669"/>
    <property type="project" value="InterPro"/>
</dbReference>
<evidence type="ECO:0000313" key="5">
    <source>
        <dbReference type="Proteomes" id="UP000185891"/>
    </source>
</evidence>
<dbReference type="PROSITE" id="PS50165">
    <property type="entry name" value="UVRC"/>
    <property type="match status" value="1"/>
</dbReference>
<dbReference type="SUPFAM" id="SSF46600">
    <property type="entry name" value="C-terminal UvrC-binding domain of UvrB"/>
    <property type="match status" value="1"/>
</dbReference>
<evidence type="ECO:0000259" key="3">
    <source>
        <dbReference type="PROSITE" id="PS50165"/>
    </source>
</evidence>
<dbReference type="InterPro" id="IPR000305">
    <property type="entry name" value="GIY-YIG_endonuc"/>
</dbReference>
<dbReference type="InterPro" id="IPR047296">
    <property type="entry name" value="GIY-YIG_UvrC_Cho"/>
</dbReference>
<protein>
    <recommendedName>
        <fullName evidence="6">Excinuclease ABC subunit C</fullName>
    </recommendedName>
</protein>